<dbReference type="Pfam" id="PF00925">
    <property type="entry name" value="GTP_cyclohydro2"/>
    <property type="match status" value="1"/>
</dbReference>
<comment type="similarity">
    <text evidence="5">In the C-terminal section; belongs to the GTP cyclohydrolase II family.</text>
</comment>
<dbReference type="Pfam" id="PF00926">
    <property type="entry name" value="DHBP_synthase"/>
    <property type="match status" value="1"/>
</dbReference>
<evidence type="ECO:0000313" key="13">
    <source>
        <dbReference type="Proteomes" id="UP001203687"/>
    </source>
</evidence>
<evidence type="ECO:0000256" key="2">
    <source>
        <dbReference type="ARBA" id="ARBA00002284"/>
    </source>
</evidence>
<keyword evidence="10" id="KW-0464">Manganese</keyword>
<comment type="catalytic activity">
    <reaction evidence="1 10">
        <text>D-ribulose 5-phosphate = (2S)-2-hydroxy-3-oxobutyl phosphate + formate + H(+)</text>
        <dbReference type="Rhea" id="RHEA:18457"/>
        <dbReference type="ChEBI" id="CHEBI:15378"/>
        <dbReference type="ChEBI" id="CHEBI:15740"/>
        <dbReference type="ChEBI" id="CHEBI:58121"/>
        <dbReference type="ChEBI" id="CHEBI:58830"/>
        <dbReference type="EC" id="4.1.99.12"/>
    </reaction>
</comment>
<dbReference type="NCBIfam" id="TIGR00506">
    <property type="entry name" value="ribB"/>
    <property type="match status" value="1"/>
</dbReference>
<name>A0ABT0H5P7_9FLAO</name>
<keyword evidence="10" id="KW-0460">Magnesium</keyword>
<keyword evidence="9 10" id="KW-0479">Metal-binding</keyword>
<dbReference type="InterPro" id="IPR036144">
    <property type="entry name" value="RibA-like_sf"/>
</dbReference>
<feature type="binding site" evidence="10">
    <location>
        <position position="155"/>
    </location>
    <ligand>
        <name>Mg(2+)</name>
        <dbReference type="ChEBI" id="CHEBI:18420"/>
        <label>2</label>
    </ligand>
</feature>
<dbReference type="PANTHER" id="PTHR21327">
    <property type="entry name" value="GTP CYCLOHYDROLASE II-RELATED"/>
    <property type="match status" value="1"/>
</dbReference>
<sequence>MTTNTAQRSTHIQLNTIEEAIEDIKQGKVIIVVDDENRENEGDFLAASSKITPETINFMATHGRGLICAPLTESRCKELDLHMMVNNNTDPMETAFTVSVDLRGNGVTTGISASDRAKTVKALIDPNIKPFELARPGHIFPLVAKEGGVLRRTGHTEAAIDFAKLAGLEPAGVIVEIMNEDGTMARLPELMEVAKKFDLKIVSIEDLVAYRMEHDSLIDKKEDFDIETRFGKFRLRAYQQTTNNQIHIALTKGTWTKNEHVLTRVNATLVNNDILGTLTNNADEKLDDMFKVITNEGKGAIIFINQQSQSMNLLKRLSLLKDSQIEGQVVKAPSIAMDSKDFGIGAQILHDLNIHKLKLISNSQQTKRVGMIGYGLEIVDYVSY</sequence>
<dbReference type="Proteomes" id="UP001203687">
    <property type="component" value="Unassembled WGS sequence"/>
</dbReference>
<protein>
    <recommendedName>
        <fullName evidence="7 10">3,4-dihydroxy-2-butanone 4-phosphate synthase</fullName>
        <shortName evidence="10">DHBP synthase</shortName>
        <ecNumber evidence="6 10">4.1.99.12</ecNumber>
    </recommendedName>
</protein>
<accession>A0ABT0H5P7</accession>
<evidence type="ECO:0000256" key="10">
    <source>
        <dbReference type="HAMAP-Rule" id="MF_00180"/>
    </source>
</evidence>
<keyword evidence="10 12" id="KW-0456">Lyase</keyword>
<dbReference type="PANTHER" id="PTHR21327:SF18">
    <property type="entry name" value="3,4-DIHYDROXY-2-BUTANONE 4-PHOSPHATE SYNTHASE"/>
    <property type="match status" value="1"/>
</dbReference>
<dbReference type="GO" id="GO:0008686">
    <property type="term" value="F:3,4-dihydroxy-2-butanone-4-phosphate synthase activity"/>
    <property type="evidence" value="ECO:0007669"/>
    <property type="project" value="UniProtKB-EC"/>
</dbReference>
<gene>
    <name evidence="10 12" type="primary">ribB</name>
    <name evidence="12" type="ORF">MUY34_03665</name>
</gene>
<evidence type="ECO:0000256" key="1">
    <source>
        <dbReference type="ARBA" id="ARBA00000141"/>
    </source>
</evidence>
<feature type="site" description="Essential for catalytic activity" evidence="10">
    <location>
        <position position="176"/>
    </location>
</feature>
<feature type="binding site" evidence="10">
    <location>
        <position position="39"/>
    </location>
    <ligand>
        <name>Mg(2+)</name>
        <dbReference type="ChEBI" id="CHEBI:18420"/>
        <label>2</label>
    </ligand>
</feature>
<feature type="binding site" evidence="10">
    <location>
        <position position="39"/>
    </location>
    <ligand>
        <name>Mg(2+)</name>
        <dbReference type="ChEBI" id="CHEBI:18420"/>
        <label>1</label>
    </ligand>
</feature>
<comment type="similarity">
    <text evidence="4">In the N-terminal section; belongs to the DHBP synthase family.</text>
</comment>
<keyword evidence="8 10" id="KW-0686">Riboflavin biosynthesis</keyword>
<proteinExistence type="inferred from homology"/>
<dbReference type="InterPro" id="IPR000422">
    <property type="entry name" value="DHBP_synthase_RibB"/>
</dbReference>
<evidence type="ECO:0000256" key="8">
    <source>
        <dbReference type="ARBA" id="ARBA00022619"/>
    </source>
</evidence>
<evidence type="ECO:0000256" key="6">
    <source>
        <dbReference type="ARBA" id="ARBA00012153"/>
    </source>
</evidence>
<reference evidence="12" key="1">
    <citation type="submission" date="2022-04" db="EMBL/GenBank/DDBJ databases">
        <authorList>
            <person name="Ren T."/>
        </authorList>
    </citation>
    <scope>NUCLEOTIDE SEQUENCE</scope>
    <source>
        <strain evidence="12">F63249</strain>
    </source>
</reference>
<feature type="site" description="Essential for catalytic activity" evidence="10">
    <location>
        <position position="138"/>
    </location>
</feature>
<feature type="binding site" evidence="10">
    <location>
        <begin position="152"/>
        <end position="156"/>
    </location>
    <ligand>
        <name>D-ribulose 5-phosphate</name>
        <dbReference type="ChEBI" id="CHEBI:58121"/>
    </ligand>
</feature>
<dbReference type="InterPro" id="IPR017945">
    <property type="entry name" value="DHBP_synth_RibB-like_a/b_dom"/>
</dbReference>
<evidence type="ECO:0000256" key="7">
    <source>
        <dbReference type="ARBA" id="ARBA00018836"/>
    </source>
</evidence>
<evidence type="ECO:0000256" key="4">
    <source>
        <dbReference type="ARBA" id="ARBA00005520"/>
    </source>
</evidence>
<comment type="cofactor">
    <cofactor evidence="10">
        <name>Mg(2+)</name>
        <dbReference type="ChEBI" id="CHEBI:18420"/>
    </cofactor>
    <cofactor evidence="10">
        <name>Mn(2+)</name>
        <dbReference type="ChEBI" id="CHEBI:29035"/>
    </cofactor>
    <text evidence="10">Binds 2 divalent metal cations per subunit. Magnesium or manganese.</text>
</comment>
<dbReference type="EMBL" id="JALPQF010000003">
    <property type="protein sequence ID" value="MCK8479701.1"/>
    <property type="molecule type" value="Genomic_DNA"/>
</dbReference>
<feature type="binding site" evidence="10">
    <location>
        <position position="43"/>
    </location>
    <ligand>
        <name>D-ribulose 5-phosphate</name>
        <dbReference type="ChEBI" id="CHEBI:58121"/>
    </ligand>
</feature>
<dbReference type="Gene3D" id="3.40.50.10990">
    <property type="entry name" value="GTP cyclohydrolase II"/>
    <property type="match status" value="1"/>
</dbReference>
<evidence type="ECO:0000256" key="9">
    <source>
        <dbReference type="ARBA" id="ARBA00022723"/>
    </source>
</evidence>
<comment type="pathway">
    <text evidence="3 10">Cofactor biosynthesis; riboflavin biosynthesis; 2-hydroxy-3-oxobutyl phosphate from D-ribulose 5-phosphate: step 1/1.</text>
</comment>
<dbReference type="PIRSF" id="PIRSF001259">
    <property type="entry name" value="RibA"/>
    <property type="match status" value="1"/>
</dbReference>
<organism evidence="12 13">
    <name type="scientific">Psychroserpens algicola</name>
    <dbReference type="NCBI Taxonomy" id="1719034"/>
    <lineage>
        <taxon>Bacteria</taxon>
        <taxon>Pseudomonadati</taxon>
        <taxon>Bacteroidota</taxon>
        <taxon>Flavobacteriia</taxon>
        <taxon>Flavobacteriales</taxon>
        <taxon>Flavobacteriaceae</taxon>
        <taxon>Psychroserpens</taxon>
    </lineage>
</organism>
<evidence type="ECO:0000256" key="5">
    <source>
        <dbReference type="ARBA" id="ARBA00008976"/>
    </source>
</evidence>
<feature type="domain" description="GTP cyclohydrolase II" evidence="11">
    <location>
        <begin position="223"/>
        <end position="382"/>
    </location>
</feature>
<keyword evidence="13" id="KW-1185">Reference proteome</keyword>
<dbReference type="InterPro" id="IPR032677">
    <property type="entry name" value="GTP_cyclohydro_II"/>
</dbReference>
<evidence type="ECO:0000313" key="12">
    <source>
        <dbReference type="EMBL" id="MCK8479701.1"/>
    </source>
</evidence>
<dbReference type="SUPFAM" id="SSF55821">
    <property type="entry name" value="YrdC/RibB"/>
    <property type="match status" value="1"/>
</dbReference>
<comment type="similarity">
    <text evidence="10">Belongs to the DHBP synthase family.</text>
</comment>
<dbReference type="Gene3D" id="3.90.870.10">
    <property type="entry name" value="DHBP synthase"/>
    <property type="match status" value="1"/>
</dbReference>
<dbReference type="EC" id="4.1.99.12" evidence="6 10"/>
<dbReference type="HAMAP" id="MF_00180">
    <property type="entry name" value="RibB"/>
    <property type="match status" value="1"/>
</dbReference>
<comment type="function">
    <text evidence="2 10">Catalyzes the conversion of D-ribulose 5-phosphate to formate and 3,4-dihydroxy-2-butanone 4-phosphate.</text>
</comment>
<comment type="subunit">
    <text evidence="10">Homodimer.</text>
</comment>
<dbReference type="RefSeq" id="WP_248411968.1">
    <property type="nucleotide sequence ID" value="NZ_JALPQF010000003.1"/>
</dbReference>
<dbReference type="SUPFAM" id="SSF142695">
    <property type="entry name" value="RibA-like"/>
    <property type="match status" value="1"/>
</dbReference>
<comment type="caution">
    <text evidence="12">The sequence shown here is derived from an EMBL/GenBank/DDBJ whole genome shotgun (WGS) entry which is preliminary data.</text>
</comment>
<evidence type="ECO:0000259" key="11">
    <source>
        <dbReference type="Pfam" id="PF00925"/>
    </source>
</evidence>
<feature type="binding site" evidence="10">
    <location>
        <begin position="38"/>
        <end position="39"/>
    </location>
    <ligand>
        <name>D-ribulose 5-phosphate</name>
        <dbReference type="ChEBI" id="CHEBI:58121"/>
    </ligand>
</feature>
<evidence type="ECO:0000256" key="3">
    <source>
        <dbReference type="ARBA" id="ARBA00004904"/>
    </source>
</evidence>